<evidence type="ECO:0000313" key="8">
    <source>
        <dbReference type="Proteomes" id="UP000555728"/>
    </source>
</evidence>
<dbReference type="GO" id="GO:0005886">
    <property type="term" value="C:plasma membrane"/>
    <property type="evidence" value="ECO:0007669"/>
    <property type="project" value="UniProtKB-SubCell"/>
</dbReference>
<dbReference type="GO" id="GO:0015658">
    <property type="term" value="F:branched-chain amino acid transmembrane transporter activity"/>
    <property type="evidence" value="ECO:0007669"/>
    <property type="project" value="InterPro"/>
</dbReference>
<dbReference type="EMBL" id="JACIGI010000003">
    <property type="protein sequence ID" value="MBB4284882.1"/>
    <property type="molecule type" value="Genomic_DNA"/>
</dbReference>
<keyword evidence="8" id="KW-1185">Reference proteome</keyword>
<dbReference type="AlphaFoldDB" id="A0A7W6WJV3"/>
<dbReference type="InterPro" id="IPR043428">
    <property type="entry name" value="LivM-like"/>
</dbReference>
<proteinExistence type="predicted"/>
<dbReference type="Proteomes" id="UP000555728">
    <property type="component" value="Unassembled WGS sequence"/>
</dbReference>
<organism evidence="7 8">
    <name type="scientific">Roseospira goensis</name>
    <dbReference type="NCBI Taxonomy" id="391922"/>
    <lineage>
        <taxon>Bacteria</taxon>
        <taxon>Pseudomonadati</taxon>
        <taxon>Pseudomonadota</taxon>
        <taxon>Alphaproteobacteria</taxon>
        <taxon>Rhodospirillales</taxon>
        <taxon>Rhodospirillaceae</taxon>
        <taxon>Roseospira</taxon>
    </lineage>
</organism>
<comment type="caution">
    <text evidence="7">The sequence shown here is derived from an EMBL/GenBank/DDBJ whole genome shotgun (WGS) entry which is preliminary data.</text>
</comment>
<feature type="transmembrane region" description="Helical" evidence="6">
    <location>
        <begin position="150"/>
        <end position="169"/>
    </location>
</feature>
<evidence type="ECO:0000256" key="1">
    <source>
        <dbReference type="ARBA" id="ARBA00004651"/>
    </source>
</evidence>
<keyword evidence="3 6" id="KW-0812">Transmembrane</keyword>
<feature type="transmembrane region" description="Helical" evidence="6">
    <location>
        <begin position="199"/>
        <end position="218"/>
    </location>
</feature>
<feature type="transmembrane region" description="Helical" evidence="6">
    <location>
        <begin position="302"/>
        <end position="323"/>
    </location>
</feature>
<feature type="transmembrane region" description="Helical" evidence="6">
    <location>
        <begin position="335"/>
        <end position="354"/>
    </location>
</feature>
<feature type="transmembrane region" description="Helical" evidence="6">
    <location>
        <begin position="97"/>
        <end position="115"/>
    </location>
</feature>
<name>A0A7W6WJV3_9PROT</name>
<dbReference type="CDD" id="cd06581">
    <property type="entry name" value="TM_PBP1_LivM_like"/>
    <property type="match status" value="1"/>
</dbReference>
<gene>
    <name evidence="7" type="ORF">GGD88_000593</name>
</gene>
<evidence type="ECO:0000256" key="3">
    <source>
        <dbReference type="ARBA" id="ARBA00022692"/>
    </source>
</evidence>
<protein>
    <submittedName>
        <fullName evidence="7">Branched-chain amino acid transport system permease protein</fullName>
    </submittedName>
</protein>
<keyword evidence="4 6" id="KW-1133">Transmembrane helix</keyword>
<sequence>MATMSLRPCGDFRTTYRQDTAIFDTRNSRWAMILFLAAVYVLVLIPILAPGIEETPVLGSLFWPFYNAQYLSLAIQVCYWGIAALGLNILVGFTGQISLGHAAFFGIGAFASAYLNNTYGIPVVVSILLAGIVTAIVGLFFGSPAARIKGLYLAIATLAAQFIIEDLFIRLEWFTGGSSGSLANPIALFGVTFDTDQKFFLFALTLTIILYVLAANLMRTRDGRAFVAVRDHYLSAEVMGINLTKYRILSFGISAFYAGIGGALYGHYLGFVSAEGFTILLSIQFLGIIIIGGLGSVMGAMLGTIFMVLLPVVMAGGVDVIAATEWGNTPMITNGLAFFKEMAIGAAIILFLIFEPDGLAHRWRLIKAYWKLYPFSY</sequence>
<feature type="transmembrane region" description="Helical" evidence="6">
    <location>
        <begin position="248"/>
        <end position="270"/>
    </location>
</feature>
<keyword evidence="2" id="KW-1003">Cell membrane</keyword>
<dbReference type="PANTHER" id="PTHR30482:SF5">
    <property type="entry name" value="ABC TRANSPORTER PERMEASE PROTEIN"/>
    <property type="match status" value="1"/>
</dbReference>
<evidence type="ECO:0000313" key="7">
    <source>
        <dbReference type="EMBL" id="MBB4284882.1"/>
    </source>
</evidence>
<dbReference type="Pfam" id="PF02653">
    <property type="entry name" value="BPD_transp_2"/>
    <property type="match status" value="1"/>
</dbReference>
<dbReference type="PANTHER" id="PTHR30482">
    <property type="entry name" value="HIGH-AFFINITY BRANCHED-CHAIN AMINO ACID TRANSPORT SYSTEM PERMEASE"/>
    <property type="match status" value="1"/>
</dbReference>
<evidence type="ECO:0000256" key="5">
    <source>
        <dbReference type="ARBA" id="ARBA00023136"/>
    </source>
</evidence>
<evidence type="ECO:0000256" key="6">
    <source>
        <dbReference type="SAM" id="Phobius"/>
    </source>
</evidence>
<evidence type="ECO:0000256" key="2">
    <source>
        <dbReference type="ARBA" id="ARBA00022475"/>
    </source>
</evidence>
<feature type="transmembrane region" description="Helical" evidence="6">
    <location>
        <begin position="69"/>
        <end position="90"/>
    </location>
</feature>
<keyword evidence="5 6" id="KW-0472">Membrane</keyword>
<comment type="subcellular location">
    <subcellularLocation>
        <location evidence="1">Cell membrane</location>
        <topology evidence="1">Multi-pass membrane protein</topology>
    </subcellularLocation>
</comment>
<accession>A0A7W6WJV3</accession>
<dbReference type="RefSeq" id="WP_184431532.1">
    <property type="nucleotide sequence ID" value="NZ_JACIGI010000003.1"/>
</dbReference>
<reference evidence="7 8" key="1">
    <citation type="submission" date="2020-08" db="EMBL/GenBank/DDBJ databases">
        <title>Genome sequencing of Purple Non-Sulfur Bacteria from various extreme environments.</title>
        <authorList>
            <person name="Mayer M."/>
        </authorList>
    </citation>
    <scope>NUCLEOTIDE SEQUENCE [LARGE SCALE GENOMIC DNA]</scope>
    <source>
        <strain evidence="7 8">JA135</strain>
    </source>
</reference>
<dbReference type="InterPro" id="IPR001851">
    <property type="entry name" value="ABC_transp_permease"/>
</dbReference>
<evidence type="ECO:0000256" key="4">
    <source>
        <dbReference type="ARBA" id="ARBA00022989"/>
    </source>
</evidence>
<feature type="transmembrane region" description="Helical" evidence="6">
    <location>
        <begin position="121"/>
        <end position="143"/>
    </location>
</feature>
<feature type="transmembrane region" description="Helical" evidence="6">
    <location>
        <begin position="30"/>
        <end position="49"/>
    </location>
</feature>
<feature type="transmembrane region" description="Helical" evidence="6">
    <location>
        <begin position="276"/>
        <end position="295"/>
    </location>
</feature>